<dbReference type="EMBL" id="QUMS01000002">
    <property type="protein sequence ID" value="REG08393.1"/>
    <property type="molecule type" value="Genomic_DNA"/>
</dbReference>
<dbReference type="RefSeq" id="WP_116225050.1">
    <property type="nucleotide sequence ID" value="NZ_AP018437.1"/>
</dbReference>
<keyword evidence="4" id="KW-1185">Reference proteome</keyword>
<reference evidence="3 4" key="1">
    <citation type="submission" date="2018-08" db="EMBL/GenBank/DDBJ databases">
        <title>Genomic Encyclopedia of Type Strains, Phase IV (KMG-IV): sequencing the most valuable type-strain genomes for metagenomic binning, comparative biology and taxonomic classification.</title>
        <authorList>
            <person name="Goeker M."/>
        </authorList>
    </citation>
    <scope>NUCLEOTIDE SEQUENCE [LARGE SCALE GENOMIC DNA]</scope>
    <source>
        <strain evidence="3 4">DSM 23923</strain>
    </source>
</reference>
<dbReference type="PROSITE" id="PS50294">
    <property type="entry name" value="WD_REPEATS_REGION"/>
    <property type="match status" value="1"/>
</dbReference>
<dbReference type="Gene3D" id="2.130.10.10">
    <property type="entry name" value="YVTN repeat-like/Quinoprotein amine dehydrogenase"/>
    <property type="match status" value="2"/>
</dbReference>
<keyword evidence="1" id="KW-0853">WD repeat</keyword>
<dbReference type="SUPFAM" id="SSF69322">
    <property type="entry name" value="Tricorn protease domain 2"/>
    <property type="match status" value="1"/>
</dbReference>
<dbReference type="InterPro" id="IPR015943">
    <property type="entry name" value="WD40/YVTN_repeat-like_dom_sf"/>
</dbReference>
<evidence type="ECO:0000256" key="1">
    <source>
        <dbReference type="PROSITE-ProRule" id="PRU00221"/>
    </source>
</evidence>
<keyword evidence="2" id="KW-0732">Signal</keyword>
<dbReference type="AlphaFoldDB" id="A0A3E0AA75"/>
<proteinExistence type="predicted"/>
<evidence type="ECO:0000313" key="3">
    <source>
        <dbReference type="EMBL" id="REG08393.1"/>
    </source>
</evidence>
<feature type="chain" id="PRO_5017672149" evidence="2">
    <location>
        <begin position="25"/>
        <end position="722"/>
    </location>
</feature>
<protein>
    <submittedName>
        <fullName evidence="3">Uncharacterized protein</fullName>
    </submittedName>
</protein>
<dbReference type="PROSITE" id="PS50082">
    <property type="entry name" value="WD_REPEATS_2"/>
    <property type="match status" value="1"/>
</dbReference>
<dbReference type="OrthoDB" id="9812686at2"/>
<dbReference type="Proteomes" id="UP000256388">
    <property type="component" value="Unassembled WGS sequence"/>
</dbReference>
<comment type="caution">
    <text evidence="3">The sequence shown here is derived from an EMBL/GenBank/DDBJ whole genome shotgun (WGS) entry which is preliminary data.</text>
</comment>
<feature type="repeat" description="WD" evidence="1">
    <location>
        <begin position="688"/>
        <end position="722"/>
    </location>
</feature>
<dbReference type="InterPro" id="IPR001680">
    <property type="entry name" value="WD40_rpt"/>
</dbReference>
<evidence type="ECO:0000313" key="4">
    <source>
        <dbReference type="Proteomes" id="UP000256388"/>
    </source>
</evidence>
<evidence type="ECO:0000256" key="2">
    <source>
        <dbReference type="SAM" id="SignalP"/>
    </source>
</evidence>
<sequence length="722" mass="78513">MQKSLRFLPLLMLLMAALALNACAAEPVIGAVEDTHTGKETVQTDDENQTTAEQSAETIETLTPVPTMPSLPDGLEAITTDNADSISQLAGIQPNFPLYELISPDGRMGARADLEGIDVFEMDSGKLAAHIDVALPDCQYGWDRYFSFNQDGSFIAVAGKDAIQVWQVGSGVIYESPYKAQTGTDADTCGAEIPQLALSPDAGLLAISGVTTGSTSAQAYFRVVATLQNQVVYEWNESQDTLHGDLYTFRGLGFSSDGTVLQTFDPSRYQSFSGEEYQAFRFWAVGTWQELSRSMEALNGFQAADQYYVLQGDESIQLKSRLDGQVRASLGGTGCTQTEPCDARLSLETNTVALLNISKATLTYHREVIATQMAIWDWQSGKQLARAEVFMRNLDGVLPAEDGGYQTTADFGVAGTAPSNWWTSSYNFDGLLGGTDLVSFRPQVIDLSAQSDCYYCSTCSLNPADLQISCQNAYFSQESNLWKVANKDGQISLQSVEGGGTFDLKLPADAQADWDLRLLGFSEEFQTAFYCLDKGGRSQICAIAMGGDRDKLTEMEDIFGLRFSADGSTAAYIDRREKALFLLNLQSGKLTKMDAYQSRAWFVNPAFTSTDSEMVYVVQNLSDQTLLSLEWVDGAQAKVLRRSTLDTDTIDQPSALSLGAENGLVALGASDGWIFVLDQEKGKIVTSWQAGSAPIIGLAFAEGDEVLVSLDEQGNIRIWGVE</sequence>
<accession>A0A3E0AA75</accession>
<name>A0A3E0AA75_9CHLR</name>
<gene>
    <name evidence="3" type="ORF">DFR64_1760</name>
</gene>
<organism evidence="3 4">
    <name type="scientific">Pelolinea submarina</name>
    <dbReference type="NCBI Taxonomy" id="913107"/>
    <lineage>
        <taxon>Bacteria</taxon>
        <taxon>Bacillati</taxon>
        <taxon>Chloroflexota</taxon>
        <taxon>Anaerolineae</taxon>
        <taxon>Anaerolineales</taxon>
        <taxon>Anaerolineaceae</taxon>
        <taxon>Pelolinea</taxon>
    </lineage>
</organism>
<feature type="signal peptide" evidence="2">
    <location>
        <begin position="1"/>
        <end position="24"/>
    </location>
</feature>